<dbReference type="PANTHER" id="PTHR46211">
    <property type="entry name" value="GLYCEROPHOSPHORYL DIESTER PHOSPHODIESTERASE"/>
    <property type="match status" value="1"/>
</dbReference>
<dbReference type="OrthoDB" id="9795622at2"/>
<reference evidence="2 3" key="1">
    <citation type="journal article" date="2019" name="Biochem. Eng. J.">
        <title>Metabolic engineering of the marine bacteria Neptunomonas concharum for the production of acetoin and meso-2,3-butanediol from acetate.</title>
        <authorList>
            <person name="Li W."/>
            <person name="Pu N."/>
            <person name="Liu C.-X."/>
            <person name="Yuan Q.-P."/>
            <person name="Li Z.-J."/>
        </authorList>
    </citation>
    <scope>NUCLEOTIDE SEQUENCE [LARGE SCALE GENOMIC DNA]</scope>
    <source>
        <strain evidence="2 3">JCM17730</strain>
    </source>
</reference>
<gene>
    <name evidence="2" type="ORF">F0U83_05175</name>
</gene>
<name>A0A5P1R937_9GAMM</name>
<dbReference type="EMBL" id="CP043869">
    <property type="protein sequence ID" value="QEQ96144.1"/>
    <property type="molecule type" value="Genomic_DNA"/>
</dbReference>
<organism evidence="2 3">
    <name type="scientific">Neptunomonas concharum</name>
    <dbReference type="NCBI Taxonomy" id="1031538"/>
    <lineage>
        <taxon>Bacteria</taxon>
        <taxon>Pseudomonadati</taxon>
        <taxon>Pseudomonadota</taxon>
        <taxon>Gammaproteobacteria</taxon>
        <taxon>Oceanospirillales</taxon>
        <taxon>Oceanospirillaceae</taxon>
        <taxon>Neptunomonas</taxon>
    </lineage>
</organism>
<evidence type="ECO:0000313" key="3">
    <source>
        <dbReference type="Proteomes" id="UP000324760"/>
    </source>
</evidence>
<accession>A0A5P1R937</accession>
<protein>
    <submittedName>
        <fullName evidence="2">Glycerophosphoryl diester phosphodiesterase</fullName>
    </submittedName>
</protein>
<dbReference type="SUPFAM" id="SSF51695">
    <property type="entry name" value="PLC-like phosphodiesterases"/>
    <property type="match status" value="1"/>
</dbReference>
<dbReference type="Gene3D" id="3.20.20.190">
    <property type="entry name" value="Phosphatidylinositol (PI) phosphodiesterase"/>
    <property type="match status" value="1"/>
</dbReference>
<dbReference type="Pfam" id="PF03009">
    <property type="entry name" value="GDPD"/>
    <property type="match status" value="1"/>
</dbReference>
<dbReference type="Proteomes" id="UP000324760">
    <property type="component" value="Chromosome"/>
</dbReference>
<proteinExistence type="predicted"/>
<dbReference type="InterPro" id="IPR017946">
    <property type="entry name" value="PLC-like_Pdiesterase_TIM-brl"/>
</dbReference>
<dbReference type="KEGG" id="ncu:F0U83_05175"/>
<dbReference type="RefSeq" id="WP_138988850.1">
    <property type="nucleotide sequence ID" value="NZ_CP043869.1"/>
</dbReference>
<dbReference type="PANTHER" id="PTHR46211:SF1">
    <property type="entry name" value="GLYCEROPHOSPHODIESTER PHOSPHODIESTERASE, CYTOPLASMIC"/>
    <property type="match status" value="1"/>
</dbReference>
<dbReference type="AlphaFoldDB" id="A0A5P1R937"/>
<keyword evidence="3" id="KW-1185">Reference proteome</keyword>
<evidence type="ECO:0000313" key="2">
    <source>
        <dbReference type="EMBL" id="QEQ96144.1"/>
    </source>
</evidence>
<sequence length="241" mass="27066">MLASAVIGHRGLASLAPENTLASIRMAHRYGIRWVELDASLLGDGCVVLCHDDSWDRCSNHSGLLCHSTAADLQFIDAGSWFSEQFRHEPIPTLSQALTLLSELDMGLNLELKAQTGIEYCLVIKQILPIIKTYWRSGFPILISSFDHELLHQYRQADSHQLLGTLYETIDNDWLNTQKQLRAASLHCDWNLLNPTQANDIVAVGYDLLVYTCNQQSDAKTLWNMGVHSIISDTPHLLAQR</sequence>
<dbReference type="GO" id="GO:0006629">
    <property type="term" value="P:lipid metabolic process"/>
    <property type="evidence" value="ECO:0007669"/>
    <property type="project" value="InterPro"/>
</dbReference>
<evidence type="ECO:0000259" key="1">
    <source>
        <dbReference type="PROSITE" id="PS51704"/>
    </source>
</evidence>
<dbReference type="PROSITE" id="PS51704">
    <property type="entry name" value="GP_PDE"/>
    <property type="match status" value="1"/>
</dbReference>
<dbReference type="InterPro" id="IPR030395">
    <property type="entry name" value="GP_PDE_dom"/>
</dbReference>
<dbReference type="GO" id="GO:0008081">
    <property type="term" value="F:phosphoric diester hydrolase activity"/>
    <property type="evidence" value="ECO:0007669"/>
    <property type="project" value="InterPro"/>
</dbReference>
<feature type="domain" description="GP-PDE" evidence="1">
    <location>
        <begin position="4"/>
        <end position="241"/>
    </location>
</feature>